<dbReference type="OrthoDB" id="194865at2759"/>
<evidence type="ECO:0000256" key="1">
    <source>
        <dbReference type="ARBA" id="ARBA00008645"/>
    </source>
</evidence>
<dbReference type="STRING" id="667725.A0A0L0G4Y0"/>
<evidence type="ECO:0000256" key="7">
    <source>
        <dbReference type="SAM" id="MobiDB-lite"/>
    </source>
</evidence>
<dbReference type="Proteomes" id="UP000054560">
    <property type="component" value="Unassembled WGS sequence"/>
</dbReference>
<feature type="compositionally biased region" description="Acidic residues" evidence="7">
    <location>
        <begin position="247"/>
        <end position="256"/>
    </location>
</feature>
<feature type="active site" evidence="6">
    <location>
        <position position="385"/>
    </location>
</feature>
<comment type="function">
    <text evidence="5">Demethylates proteins that have been reversibly carboxymethylated.</text>
</comment>
<protein>
    <recommendedName>
        <fullName evidence="5">Protein phosphatase methylesterase 1</fullName>
        <shortName evidence="5">PME-1</shortName>
        <ecNumber evidence="5">3.1.1.-</ecNumber>
    </recommendedName>
</protein>
<feature type="active site" evidence="6">
    <location>
        <position position="125"/>
    </location>
</feature>
<dbReference type="GO" id="GO:0051723">
    <property type="term" value="F:protein methylesterase activity"/>
    <property type="evidence" value="ECO:0007669"/>
    <property type="project" value="UniProtKB-EC"/>
</dbReference>
<sequence>MKVYLQSLICDCSQLTTDPRNADTVYNLPDRDELEMQVYSRGSKGLCVLLLHGGGYSGLTWACMTKQLNSMVEVQVVAPDIRGHGGTRCAQESKVDKATQCEDIAALIKLMFGTTPPPVLVVGHSMGGAIAIHLANGPYLATLAGLVVIDVVEGTAIEALGHMSTILENRPSIFRSMEYAIEWSIRSHHVRNIEAARVSMPGQLVTVAEHKRISRTHVCAPSDQTDSQPSGTKPISTSIRKGITGIVEEEEEEDESAGASVEGHVSTTPAADSQTEPIQAQSDKLKDKYDGPALKLGLKAMKSSVDSSVSDGANGKSSERFVWRTDLLATEPYWRGWFEGISHLFLGTSVAKLLVLGGIDRMDTEMSVAHMQGKYQLKVMSSVGHVVHEDTPDRVAECLAEFIVRNRLATPLDGYKGLRPVV</sequence>
<evidence type="ECO:0000256" key="5">
    <source>
        <dbReference type="PIRNR" id="PIRNR022950"/>
    </source>
</evidence>
<reference evidence="9 10" key="1">
    <citation type="submission" date="2011-02" db="EMBL/GenBank/DDBJ databases">
        <title>The Genome Sequence of Sphaeroforma arctica JP610.</title>
        <authorList>
            <consortium name="The Broad Institute Genome Sequencing Platform"/>
            <person name="Russ C."/>
            <person name="Cuomo C."/>
            <person name="Young S.K."/>
            <person name="Zeng Q."/>
            <person name="Gargeya S."/>
            <person name="Alvarado L."/>
            <person name="Berlin A."/>
            <person name="Chapman S.B."/>
            <person name="Chen Z."/>
            <person name="Freedman E."/>
            <person name="Gellesch M."/>
            <person name="Goldberg J."/>
            <person name="Griggs A."/>
            <person name="Gujja S."/>
            <person name="Heilman E."/>
            <person name="Heiman D."/>
            <person name="Howarth C."/>
            <person name="Mehta T."/>
            <person name="Neiman D."/>
            <person name="Pearson M."/>
            <person name="Roberts A."/>
            <person name="Saif S."/>
            <person name="Shea T."/>
            <person name="Shenoy N."/>
            <person name="Sisk P."/>
            <person name="Stolte C."/>
            <person name="Sykes S."/>
            <person name="White J."/>
            <person name="Yandava C."/>
            <person name="Burger G."/>
            <person name="Gray M.W."/>
            <person name="Holland P.W.H."/>
            <person name="King N."/>
            <person name="Lang F.B.F."/>
            <person name="Roger A.J."/>
            <person name="Ruiz-Trillo I."/>
            <person name="Haas B."/>
            <person name="Nusbaum C."/>
            <person name="Birren B."/>
        </authorList>
    </citation>
    <scope>NUCLEOTIDE SEQUENCE [LARGE SCALE GENOMIC DNA]</scope>
    <source>
        <strain evidence="9 10">JP610</strain>
    </source>
</reference>
<dbReference type="Pfam" id="PF12697">
    <property type="entry name" value="Abhydrolase_6"/>
    <property type="match status" value="2"/>
</dbReference>
<feature type="domain" description="AB hydrolase-1" evidence="8">
    <location>
        <begin position="48"/>
        <end position="157"/>
    </location>
</feature>
<dbReference type="eggNOG" id="KOG2564">
    <property type="taxonomic scope" value="Eukaryota"/>
</dbReference>
<feature type="region of interest" description="Disordered" evidence="7">
    <location>
        <begin position="217"/>
        <end position="286"/>
    </location>
</feature>
<dbReference type="SUPFAM" id="SSF53474">
    <property type="entry name" value="alpha/beta-Hydrolases"/>
    <property type="match status" value="1"/>
</dbReference>
<evidence type="ECO:0000256" key="6">
    <source>
        <dbReference type="PIRSR" id="PIRSR022950-1"/>
    </source>
</evidence>
<dbReference type="EC" id="3.1.1.-" evidence="5"/>
<dbReference type="InterPro" id="IPR016812">
    <property type="entry name" value="PPase_methylesterase_euk"/>
</dbReference>
<dbReference type="PRINTS" id="PR00111">
    <property type="entry name" value="ABHYDROLASE"/>
</dbReference>
<dbReference type="InterPro" id="IPR000073">
    <property type="entry name" value="AB_hydrolase_1"/>
</dbReference>
<proteinExistence type="inferred from homology"/>
<keyword evidence="10" id="KW-1185">Reference proteome</keyword>
<dbReference type="PANTHER" id="PTHR14189:SF0">
    <property type="entry name" value="PROTEIN PHOSPHATASE METHYLESTERASE 1"/>
    <property type="match status" value="1"/>
</dbReference>
<organism evidence="9 10">
    <name type="scientific">Sphaeroforma arctica JP610</name>
    <dbReference type="NCBI Taxonomy" id="667725"/>
    <lineage>
        <taxon>Eukaryota</taxon>
        <taxon>Ichthyosporea</taxon>
        <taxon>Ichthyophonida</taxon>
        <taxon>Sphaeroforma</taxon>
    </lineage>
</organism>
<comment type="catalytic activity">
    <reaction evidence="4">
        <text>[phosphatase 2A protein]-C-terminal L-leucine methyl ester + H2O = [phosphatase 2A protein]-C-terminal L-leucine + methanol + H(+)</text>
        <dbReference type="Rhea" id="RHEA:48548"/>
        <dbReference type="Rhea" id="RHEA-COMP:12134"/>
        <dbReference type="Rhea" id="RHEA-COMP:12135"/>
        <dbReference type="ChEBI" id="CHEBI:15377"/>
        <dbReference type="ChEBI" id="CHEBI:15378"/>
        <dbReference type="ChEBI" id="CHEBI:17790"/>
        <dbReference type="ChEBI" id="CHEBI:90516"/>
        <dbReference type="ChEBI" id="CHEBI:90517"/>
        <dbReference type="EC" id="3.1.1.89"/>
    </reaction>
</comment>
<evidence type="ECO:0000259" key="8">
    <source>
        <dbReference type="Pfam" id="PF12697"/>
    </source>
</evidence>
<feature type="active site" evidence="6">
    <location>
        <position position="150"/>
    </location>
</feature>
<dbReference type="RefSeq" id="XP_014157972.1">
    <property type="nucleotide sequence ID" value="XM_014302497.1"/>
</dbReference>
<feature type="compositionally biased region" description="Polar residues" evidence="7">
    <location>
        <begin position="222"/>
        <end position="239"/>
    </location>
</feature>
<evidence type="ECO:0000256" key="4">
    <source>
        <dbReference type="ARBA" id="ARBA00049203"/>
    </source>
</evidence>
<dbReference type="PIRSF" id="PIRSF022950">
    <property type="entry name" value="PPase_methylesterase_euk"/>
    <property type="match status" value="1"/>
</dbReference>
<dbReference type="AlphaFoldDB" id="A0A0L0G4Y0"/>
<dbReference type="GeneID" id="25904202"/>
<dbReference type="EMBL" id="KQ241790">
    <property type="protein sequence ID" value="KNC84070.1"/>
    <property type="molecule type" value="Genomic_DNA"/>
</dbReference>
<name>A0A0L0G4Y0_9EUKA</name>
<dbReference type="PANTHER" id="PTHR14189">
    <property type="entry name" value="PROTEIN PHOSPHATASE METHYLESTERASE-1 RELATED"/>
    <property type="match status" value="1"/>
</dbReference>
<feature type="compositionally biased region" description="Polar residues" evidence="7">
    <location>
        <begin position="265"/>
        <end position="282"/>
    </location>
</feature>
<keyword evidence="3 5" id="KW-0378">Hydrolase</keyword>
<gene>
    <name evidence="9" type="ORF">SARC_03698</name>
</gene>
<dbReference type="InterPro" id="IPR029058">
    <property type="entry name" value="AB_hydrolase_fold"/>
</dbReference>
<dbReference type="Gene3D" id="3.40.50.1820">
    <property type="entry name" value="alpha/beta hydrolase"/>
    <property type="match status" value="1"/>
</dbReference>
<evidence type="ECO:0000313" key="9">
    <source>
        <dbReference type="EMBL" id="KNC84070.1"/>
    </source>
</evidence>
<accession>A0A0L0G4Y0</accession>
<evidence type="ECO:0000313" key="10">
    <source>
        <dbReference type="Proteomes" id="UP000054560"/>
    </source>
</evidence>
<comment type="similarity">
    <text evidence="1 5">Belongs to the AB hydrolase superfamily.</text>
</comment>
<keyword evidence="2 5" id="KW-0719">Serine esterase</keyword>
<evidence type="ECO:0000256" key="2">
    <source>
        <dbReference type="ARBA" id="ARBA00022487"/>
    </source>
</evidence>
<evidence type="ECO:0000256" key="3">
    <source>
        <dbReference type="ARBA" id="ARBA00022801"/>
    </source>
</evidence>
<feature type="domain" description="AB hydrolase-1" evidence="8">
    <location>
        <begin position="319"/>
        <end position="397"/>
    </location>
</feature>